<comment type="similarity">
    <text evidence="1">Belongs to the SNAP family.</text>
</comment>
<dbReference type="GO" id="GO:0006886">
    <property type="term" value="P:intracellular protein transport"/>
    <property type="evidence" value="ECO:0007669"/>
    <property type="project" value="InterPro"/>
</dbReference>
<name>A0A7R9D0Z2_TIMPO</name>
<evidence type="ECO:0000256" key="2">
    <source>
        <dbReference type="ARBA" id="ARBA00022448"/>
    </source>
</evidence>
<dbReference type="SUPFAM" id="SSF48452">
    <property type="entry name" value="TPR-like"/>
    <property type="match status" value="1"/>
</dbReference>
<dbReference type="InterPro" id="IPR011990">
    <property type="entry name" value="TPR-like_helical_dom_sf"/>
</dbReference>
<dbReference type="GO" id="GO:0031201">
    <property type="term" value="C:SNARE complex"/>
    <property type="evidence" value="ECO:0007669"/>
    <property type="project" value="TreeGrafter"/>
</dbReference>
<dbReference type="GO" id="GO:0035494">
    <property type="term" value="P:SNARE complex disassembly"/>
    <property type="evidence" value="ECO:0007669"/>
    <property type="project" value="TreeGrafter"/>
</dbReference>
<accession>A0A7R9D0Z2</accession>
<evidence type="ECO:0000313" key="4">
    <source>
        <dbReference type="EMBL" id="CAD7406052.1"/>
    </source>
</evidence>
<dbReference type="EMBL" id="OD002752">
    <property type="protein sequence ID" value="CAD7406052.1"/>
    <property type="molecule type" value="Genomic_DNA"/>
</dbReference>
<evidence type="ECO:0008006" key="5">
    <source>
        <dbReference type="Google" id="ProtNLM"/>
    </source>
</evidence>
<dbReference type="PANTHER" id="PTHR13768">
    <property type="entry name" value="SOLUBLE NSF ATTACHMENT PROTEIN SNAP"/>
    <property type="match status" value="1"/>
</dbReference>
<reference evidence="4" key="1">
    <citation type="submission" date="2020-11" db="EMBL/GenBank/DDBJ databases">
        <authorList>
            <person name="Tran Van P."/>
        </authorList>
    </citation>
    <scope>NUCLEOTIDE SEQUENCE</scope>
</reference>
<dbReference type="GO" id="GO:0005483">
    <property type="term" value="F:soluble NSF attachment protein activity"/>
    <property type="evidence" value="ECO:0007669"/>
    <property type="project" value="TreeGrafter"/>
</dbReference>
<dbReference type="Gene3D" id="1.25.40.10">
    <property type="entry name" value="Tetratricopeptide repeat domain"/>
    <property type="match status" value="1"/>
</dbReference>
<dbReference type="PANTHER" id="PTHR13768:SF8">
    <property type="entry name" value="ALPHA-SOLUBLE NSF ATTACHMENT PROTEIN"/>
    <property type="match status" value="1"/>
</dbReference>
<dbReference type="InterPro" id="IPR000744">
    <property type="entry name" value="NSF_attach"/>
</dbReference>
<dbReference type="AlphaFoldDB" id="A0A7R9D0Z2"/>
<organism evidence="4">
    <name type="scientific">Timema poppense</name>
    <name type="common">Walking stick</name>
    <dbReference type="NCBI Taxonomy" id="170557"/>
    <lineage>
        <taxon>Eukaryota</taxon>
        <taxon>Metazoa</taxon>
        <taxon>Ecdysozoa</taxon>
        <taxon>Arthropoda</taxon>
        <taxon>Hexapoda</taxon>
        <taxon>Insecta</taxon>
        <taxon>Pterygota</taxon>
        <taxon>Neoptera</taxon>
        <taxon>Polyneoptera</taxon>
        <taxon>Phasmatodea</taxon>
        <taxon>Timematodea</taxon>
        <taxon>Timematoidea</taxon>
        <taxon>Timematidae</taxon>
        <taxon>Timema</taxon>
    </lineage>
</organism>
<protein>
    <recommendedName>
        <fullName evidence="5">Alpha-soluble NSF attachment protein</fullName>
    </recommendedName>
</protein>
<dbReference type="GO" id="GO:0019905">
    <property type="term" value="F:syntaxin binding"/>
    <property type="evidence" value="ECO:0007669"/>
    <property type="project" value="TreeGrafter"/>
</dbReference>
<gene>
    <name evidence="4" type="ORF">TPSB3V08_LOCUS5257</name>
</gene>
<keyword evidence="3" id="KW-0653">Protein transport</keyword>
<evidence type="ECO:0000256" key="3">
    <source>
        <dbReference type="ARBA" id="ARBA00022927"/>
    </source>
</evidence>
<keyword evidence="2" id="KW-0813">Transport</keyword>
<dbReference type="Pfam" id="PF14938">
    <property type="entry name" value="SNAP"/>
    <property type="match status" value="1"/>
</dbReference>
<dbReference type="GO" id="GO:0005774">
    <property type="term" value="C:vacuolar membrane"/>
    <property type="evidence" value="ECO:0007669"/>
    <property type="project" value="TreeGrafter"/>
</dbReference>
<evidence type="ECO:0000256" key="1">
    <source>
        <dbReference type="ARBA" id="ARBA00010050"/>
    </source>
</evidence>
<proteinExistence type="inferred from homology"/>
<sequence>MELRRTNYLAIRLVEGERRRQNGTHVRTRLRGNVPICAPKQTGDIVDLTQLRQTLAAHFTQDELRDDWQTFVETHRPVLWMSLLRIVSIYPQSSLYRHASRQGTGDDPIGFLQTESENLPIYEQHAIKRMDFKCFPKYPTIQISMEKSTWSSSYGFTVLHVQIPHVEAHHKDEWTWVKDCRLRFFARNSRRCSKSDDTSPMASSRLSFTCCHKIKIKKNRVIMADNEQKAIQLMAEAEKKLHSSKGFFGSLFGGSSKVEEAVECYQRAANMFKMAKKWGAAGNAFCEAAMFHAKAGSKHDAATNYVDAANCYKKSDSNETSGTAQTLNAL</sequence>